<dbReference type="Gene3D" id="1.50.10.150">
    <property type="entry name" value="Voltage-dependent anion channel"/>
    <property type="match status" value="1"/>
</dbReference>
<dbReference type="GO" id="GO:0000319">
    <property type="term" value="F:sulfite transmembrane transporter activity"/>
    <property type="evidence" value="ECO:0007669"/>
    <property type="project" value="TreeGrafter"/>
</dbReference>
<feature type="transmembrane region" description="Helical" evidence="9">
    <location>
        <begin position="238"/>
        <end position="260"/>
    </location>
</feature>
<feature type="transmembrane region" description="Helical" evidence="9">
    <location>
        <begin position="429"/>
        <end position="450"/>
    </location>
</feature>
<keyword evidence="3" id="KW-0813">Transport</keyword>
<protein>
    <submittedName>
        <fullName evidence="10">BQ2448_4885 protein</fullName>
    </submittedName>
</protein>
<dbReference type="InterPro" id="IPR051629">
    <property type="entry name" value="Sulfite_efflux_TDT"/>
</dbReference>
<feature type="transmembrane region" description="Helical" evidence="9">
    <location>
        <begin position="318"/>
        <end position="345"/>
    </location>
</feature>
<keyword evidence="11" id="KW-1185">Reference proteome</keyword>
<keyword evidence="6 9" id="KW-1133">Transmembrane helix</keyword>
<dbReference type="InterPro" id="IPR038665">
    <property type="entry name" value="Voltage-dep_anion_channel_sf"/>
</dbReference>
<evidence type="ECO:0000256" key="5">
    <source>
        <dbReference type="ARBA" id="ARBA00022692"/>
    </source>
</evidence>
<feature type="transmembrane region" description="Helical" evidence="9">
    <location>
        <begin position="202"/>
        <end position="226"/>
    </location>
</feature>
<reference evidence="11" key="1">
    <citation type="submission" date="2016-09" db="EMBL/GenBank/DDBJ databases">
        <authorList>
            <person name="Jeantristanb JTB J.-T."/>
            <person name="Ricardo R."/>
        </authorList>
    </citation>
    <scope>NUCLEOTIDE SEQUENCE [LARGE SCALE GENOMIC DNA]</scope>
</reference>
<dbReference type="PANTHER" id="PTHR31686:SF1">
    <property type="entry name" value="SULFITE EFFLUX PUMP SSU1"/>
    <property type="match status" value="1"/>
</dbReference>
<evidence type="ECO:0000256" key="7">
    <source>
        <dbReference type="ARBA" id="ARBA00023136"/>
    </source>
</evidence>
<dbReference type="OrthoDB" id="1099at2759"/>
<evidence type="ECO:0000256" key="1">
    <source>
        <dbReference type="ARBA" id="ARBA00004651"/>
    </source>
</evidence>
<dbReference type="InterPro" id="IPR004695">
    <property type="entry name" value="SLAC1/Mae1/Ssu1/TehA"/>
</dbReference>
<evidence type="ECO:0000256" key="4">
    <source>
        <dbReference type="ARBA" id="ARBA00022475"/>
    </source>
</evidence>
<evidence type="ECO:0000256" key="3">
    <source>
        <dbReference type="ARBA" id="ARBA00022448"/>
    </source>
</evidence>
<feature type="transmembrane region" description="Helical" evidence="9">
    <location>
        <begin position="135"/>
        <end position="152"/>
    </location>
</feature>
<feature type="transmembrane region" description="Helical" evidence="9">
    <location>
        <begin position="391"/>
        <end position="409"/>
    </location>
</feature>
<evidence type="ECO:0000256" key="6">
    <source>
        <dbReference type="ARBA" id="ARBA00022989"/>
    </source>
</evidence>
<dbReference type="CDD" id="cd09318">
    <property type="entry name" value="TDT_SSU1"/>
    <property type="match status" value="1"/>
</dbReference>
<sequence length="474" mass="51665">MTPTSAVTTKENAGQDQASNASTAIDEQKTNLGGAPVVPSLSAHPLLSPRARGLKIRIMRFTPSWFSVTMGTGIVNTLLFDLPWDETHAAFRAIGAAFLLLDIVLWVTFAFLTVARYILYPRFFVAMVTHETHSLFLGTIPMGLVTIASGIARTGTEYGIAHSLNIGIVLWWIANVMSVATAFGVPWVMFTKQKHATETLTAAWLLPVVPTITQGAVGSSLCRLLWEDNRLDYAFTIWIISYIMTGIGTLLAMGLLVLYLQRLVLHRLPPREVIISTFLPLGPCGQAGFALIELGRDAIDILPQIARMYPDREGLQQLTLVGAPLLGAGLLTALVLWGLGVWWAFNAFASVGIDLFKRRIAFNMGFWGLTFPLGSMTLATFSLARLFDSGFFTVLSAIMTFAVTCFLQRGNAPGSTVTLIDPNLDARWIFVFIPTLFGACRGTLFSAPCLTTLPSEMLEKYAARRPPPAGSSKV</sequence>
<comment type="subcellular location">
    <subcellularLocation>
        <location evidence="1">Cell membrane</location>
        <topology evidence="1">Multi-pass membrane protein</topology>
    </subcellularLocation>
</comment>
<keyword evidence="7 9" id="KW-0472">Membrane</keyword>
<keyword evidence="5 9" id="KW-0812">Transmembrane</keyword>
<evidence type="ECO:0000313" key="10">
    <source>
        <dbReference type="EMBL" id="SCV72191.1"/>
    </source>
</evidence>
<comment type="similarity">
    <text evidence="2">Belongs to the tellurite-resistance/dicarboxylate transporter (TDT) family.</text>
</comment>
<evidence type="ECO:0000256" key="9">
    <source>
        <dbReference type="SAM" id="Phobius"/>
    </source>
</evidence>
<feature type="transmembrane region" description="Helical" evidence="9">
    <location>
        <begin position="90"/>
        <end position="114"/>
    </location>
</feature>
<dbReference type="Pfam" id="PF03595">
    <property type="entry name" value="SLAC1"/>
    <property type="match status" value="1"/>
</dbReference>
<keyword evidence="4" id="KW-1003">Cell membrane</keyword>
<accession>A0A238FJ59</accession>
<dbReference type="GO" id="GO:0005886">
    <property type="term" value="C:plasma membrane"/>
    <property type="evidence" value="ECO:0007669"/>
    <property type="project" value="UniProtKB-SubCell"/>
</dbReference>
<dbReference type="EMBL" id="FMSP01000008">
    <property type="protein sequence ID" value="SCV72191.1"/>
    <property type="molecule type" value="Genomic_DNA"/>
</dbReference>
<dbReference type="PANTHER" id="PTHR31686">
    <property type="match status" value="1"/>
</dbReference>
<dbReference type="STRING" id="269621.A0A238FJ59"/>
<evidence type="ECO:0000256" key="2">
    <source>
        <dbReference type="ARBA" id="ARBA00008566"/>
    </source>
</evidence>
<feature type="transmembrane region" description="Helical" evidence="9">
    <location>
        <begin position="65"/>
        <end position="84"/>
    </location>
</feature>
<evidence type="ECO:0000256" key="8">
    <source>
        <dbReference type="SAM" id="MobiDB-lite"/>
    </source>
</evidence>
<feature type="transmembrane region" description="Helical" evidence="9">
    <location>
        <begin position="365"/>
        <end position="384"/>
    </location>
</feature>
<proteinExistence type="inferred from homology"/>
<evidence type="ECO:0000313" key="11">
    <source>
        <dbReference type="Proteomes" id="UP000198372"/>
    </source>
</evidence>
<feature type="region of interest" description="Disordered" evidence="8">
    <location>
        <begin position="1"/>
        <end position="25"/>
    </location>
</feature>
<feature type="transmembrane region" description="Helical" evidence="9">
    <location>
        <begin position="164"/>
        <end position="190"/>
    </location>
</feature>
<dbReference type="AlphaFoldDB" id="A0A238FJ59"/>
<gene>
    <name evidence="10" type="ORF">BQ2448_4885</name>
</gene>
<organism evidence="10 11">
    <name type="scientific">Microbotryum intermedium</name>
    <dbReference type="NCBI Taxonomy" id="269621"/>
    <lineage>
        <taxon>Eukaryota</taxon>
        <taxon>Fungi</taxon>
        <taxon>Dikarya</taxon>
        <taxon>Basidiomycota</taxon>
        <taxon>Pucciniomycotina</taxon>
        <taxon>Microbotryomycetes</taxon>
        <taxon>Microbotryales</taxon>
        <taxon>Microbotryaceae</taxon>
        <taxon>Microbotryum</taxon>
    </lineage>
</organism>
<name>A0A238FJ59_9BASI</name>
<dbReference type="Proteomes" id="UP000198372">
    <property type="component" value="Unassembled WGS sequence"/>
</dbReference>